<evidence type="ECO:0000256" key="5">
    <source>
        <dbReference type="ARBA" id="ARBA00023136"/>
    </source>
</evidence>
<evidence type="ECO:0000256" key="2">
    <source>
        <dbReference type="ARBA" id="ARBA00022475"/>
    </source>
</evidence>
<feature type="transmembrane region" description="Helical" evidence="6">
    <location>
        <begin position="154"/>
        <end position="174"/>
    </location>
</feature>
<keyword evidence="2" id="KW-1003">Cell membrane</keyword>
<proteinExistence type="predicted"/>
<keyword evidence="4 6" id="KW-1133">Transmembrane helix</keyword>
<dbReference type="AlphaFoldDB" id="A0AAI9IHL2"/>
<comment type="caution">
    <text evidence="7">The sequence shown here is derived from an EMBL/GenBank/DDBJ whole genome shotgun (WGS) entry which is preliminary data.</text>
</comment>
<feature type="transmembrane region" description="Helical" evidence="6">
    <location>
        <begin position="38"/>
        <end position="58"/>
    </location>
</feature>
<feature type="transmembrane region" description="Helical" evidence="6">
    <location>
        <begin position="70"/>
        <end position="90"/>
    </location>
</feature>
<dbReference type="GO" id="GO:0005886">
    <property type="term" value="C:plasma membrane"/>
    <property type="evidence" value="ECO:0007669"/>
    <property type="project" value="UniProtKB-SubCell"/>
</dbReference>
<dbReference type="Pfam" id="PF01810">
    <property type="entry name" value="LysE"/>
    <property type="match status" value="1"/>
</dbReference>
<dbReference type="PANTHER" id="PTHR30086:SF17">
    <property type="entry name" value="LYSE FAMILY TRANSLOCATOR"/>
    <property type="match status" value="1"/>
</dbReference>
<keyword evidence="3 6" id="KW-0812">Transmembrane</keyword>
<accession>A0AAI9IHL2</accession>
<dbReference type="EMBL" id="AEEC02000004">
    <property type="protein sequence ID" value="EOA05968.1"/>
    <property type="molecule type" value="Genomic_DNA"/>
</dbReference>
<comment type="subcellular location">
    <subcellularLocation>
        <location evidence="1">Cell membrane</location>
        <topology evidence="1">Multi-pass membrane protein</topology>
    </subcellularLocation>
</comment>
<evidence type="ECO:0000256" key="1">
    <source>
        <dbReference type="ARBA" id="ARBA00004651"/>
    </source>
</evidence>
<dbReference type="RefSeq" id="WP_006461946.1">
    <property type="nucleotide sequence ID" value="NZ_AEEC02000004.1"/>
</dbReference>
<feature type="transmembrane region" description="Helical" evidence="6">
    <location>
        <begin position="186"/>
        <end position="207"/>
    </location>
</feature>
<reference evidence="7 8" key="1">
    <citation type="journal article" date="2013" name="Front. Microbiol.">
        <title>The genome of the endophytic bacterium H. frisingense GSF30(T) identifies diverse strategies in the Herbaspirillum genus to interact with plants.</title>
        <authorList>
            <person name="Straub D."/>
            <person name="Rothballer M."/>
            <person name="Hartmann A."/>
            <person name="Ludewig U."/>
        </authorList>
    </citation>
    <scope>NUCLEOTIDE SEQUENCE [LARGE SCALE GENOMIC DNA]</scope>
    <source>
        <strain evidence="7 8">GSF30</strain>
    </source>
</reference>
<dbReference type="GO" id="GO:0015171">
    <property type="term" value="F:amino acid transmembrane transporter activity"/>
    <property type="evidence" value="ECO:0007669"/>
    <property type="project" value="TreeGrafter"/>
</dbReference>
<evidence type="ECO:0000256" key="6">
    <source>
        <dbReference type="SAM" id="Phobius"/>
    </source>
</evidence>
<keyword evidence="5 6" id="KW-0472">Membrane</keyword>
<name>A0AAI9IHL2_9BURK</name>
<protein>
    <submittedName>
        <fullName evidence="7">Threonine efflux protein</fullName>
    </submittedName>
</protein>
<sequence>MFWSEFLLLAGAHLLALASPGPDFLLLARSSLRHGRTYGLAVSLGIALANGLYIALAIGGWSVLQDSPALLVALQWLASGYLAWLGWMFIRASRASADWPDMVAIAHAQRVSPLLGMSAGFLSALLNPKNGLFYFGLFTVIVEAHTGLGRKLFYGVWLACAVLAWDAALVCLIAREKVVVALGRAMPLIERCAGLLLLVAAVALAAGRLR</sequence>
<evidence type="ECO:0000313" key="7">
    <source>
        <dbReference type="EMBL" id="EOA05968.1"/>
    </source>
</evidence>
<dbReference type="PANTHER" id="PTHR30086">
    <property type="entry name" value="ARGININE EXPORTER PROTEIN ARGO"/>
    <property type="match status" value="1"/>
</dbReference>
<evidence type="ECO:0000256" key="3">
    <source>
        <dbReference type="ARBA" id="ARBA00022692"/>
    </source>
</evidence>
<organism evidence="7 8">
    <name type="scientific">Herbaspirillum frisingense GSF30</name>
    <dbReference type="NCBI Taxonomy" id="864073"/>
    <lineage>
        <taxon>Bacteria</taxon>
        <taxon>Pseudomonadati</taxon>
        <taxon>Pseudomonadota</taxon>
        <taxon>Betaproteobacteria</taxon>
        <taxon>Burkholderiales</taxon>
        <taxon>Oxalobacteraceae</taxon>
        <taxon>Herbaspirillum</taxon>
    </lineage>
</organism>
<evidence type="ECO:0000313" key="8">
    <source>
        <dbReference type="Proteomes" id="UP000006772"/>
    </source>
</evidence>
<gene>
    <name evidence="7" type="ORF">HFRIS_003988</name>
</gene>
<evidence type="ECO:0000256" key="4">
    <source>
        <dbReference type="ARBA" id="ARBA00022989"/>
    </source>
</evidence>
<dbReference type="InterPro" id="IPR001123">
    <property type="entry name" value="LeuE-type"/>
</dbReference>
<dbReference type="Proteomes" id="UP000006772">
    <property type="component" value="Unassembled WGS sequence"/>
</dbReference>